<dbReference type="EMBL" id="JABCRI010000017">
    <property type="protein sequence ID" value="KAF8390991.1"/>
    <property type="molecule type" value="Genomic_DNA"/>
</dbReference>
<evidence type="ECO:0000313" key="3">
    <source>
        <dbReference type="Proteomes" id="UP000655225"/>
    </source>
</evidence>
<name>A0A835D5Q6_TETSI</name>
<evidence type="ECO:0000313" key="2">
    <source>
        <dbReference type="EMBL" id="KAF8390991.1"/>
    </source>
</evidence>
<protein>
    <submittedName>
        <fullName evidence="2">Uncharacterized protein</fullName>
    </submittedName>
</protein>
<keyword evidence="3" id="KW-1185">Reference proteome</keyword>
<keyword evidence="1" id="KW-0732">Signal</keyword>
<proteinExistence type="predicted"/>
<comment type="caution">
    <text evidence="2">The sequence shown here is derived from an EMBL/GenBank/DDBJ whole genome shotgun (WGS) entry which is preliminary data.</text>
</comment>
<accession>A0A835D5Q6</accession>
<sequence length="157" mass="17434">MLIFLFVLTVFSATLILPCRVENGENLEEKNTPSEEIQIDVPNPVSLCAHSPCEVQVMETNSSLNGLSGILMDEVSKNTPIEEIQIDMPNPVFLCARSQCDTVQKVVSNNNITTVDQTEIDTEETAILLHQTPNESWDSAANNFQTRLIGESMEEVH</sequence>
<gene>
    <name evidence="2" type="ORF">HHK36_023291</name>
</gene>
<feature type="signal peptide" evidence="1">
    <location>
        <begin position="1"/>
        <end position="16"/>
    </location>
</feature>
<evidence type="ECO:0000256" key="1">
    <source>
        <dbReference type="SAM" id="SignalP"/>
    </source>
</evidence>
<feature type="chain" id="PRO_5032946250" evidence="1">
    <location>
        <begin position="17"/>
        <end position="157"/>
    </location>
</feature>
<reference evidence="2 3" key="1">
    <citation type="submission" date="2020-04" db="EMBL/GenBank/DDBJ databases">
        <title>Plant Genome Project.</title>
        <authorList>
            <person name="Zhang R.-G."/>
        </authorList>
    </citation>
    <scope>NUCLEOTIDE SEQUENCE [LARGE SCALE GENOMIC DNA]</scope>
    <source>
        <strain evidence="2">YNK0</strain>
        <tissue evidence="2">Leaf</tissue>
    </source>
</reference>
<dbReference type="AlphaFoldDB" id="A0A835D5Q6"/>
<organism evidence="2 3">
    <name type="scientific">Tetracentron sinense</name>
    <name type="common">Spur-leaf</name>
    <dbReference type="NCBI Taxonomy" id="13715"/>
    <lineage>
        <taxon>Eukaryota</taxon>
        <taxon>Viridiplantae</taxon>
        <taxon>Streptophyta</taxon>
        <taxon>Embryophyta</taxon>
        <taxon>Tracheophyta</taxon>
        <taxon>Spermatophyta</taxon>
        <taxon>Magnoliopsida</taxon>
        <taxon>Trochodendrales</taxon>
        <taxon>Trochodendraceae</taxon>
        <taxon>Tetracentron</taxon>
    </lineage>
</organism>
<dbReference type="Proteomes" id="UP000655225">
    <property type="component" value="Unassembled WGS sequence"/>
</dbReference>